<sequence length="162" mass="18190">MSLLRHATVARWLIPLQAMANFFWGLQFHRVESFSFWWRRSAASFRSLRLFFFGSVSGITSASTTGTSSFCAASGFLPGEADFFSSRRASMSWQANVSSWLSFPHLSVMAAISSHHAFISACLSSSSLASSFLWPVFIFFRSSIICCESILARVVLWHSMWC</sequence>
<keyword evidence="1" id="KW-0812">Transmembrane</keyword>
<dbReference type="Proteomes" id="UP000235965">
    <property type="component" value="Unassembled WGS sequence"/>
</dbReference>
<evidence type="ECO:0000256" key="1">
    <source>
        <dbReference type="SAM" id="Phobius"/>
    </source>
</evidence>
<keyword evidence="1" id="KW-1133">Transmembrane helix</keyword>
<feature type="transmembrane region" description="Helical" evidence="1">
    <location>
        <begin position="97"/>
        <end position="119"/>
    </location>
</feature>
<feature type="transmembrane region" description="Helical" evidence="1">
    <location>
        <begin position="131"/>
        <end position="156"/>
    </location>
</feature>
<dbReference type="AlphaFoldDB" id="A0A2J7QYI7"/>
<proteinExistence type="predicted"/>
<evidence type="ECO:0000313" key="3">
    <source>
        <dbReference type="Proteomes" id="UP000235965"/>
    </source>
</evidence>
<keyword evidence="3" id="KW-1185">Reference proteome</keyword>
<keyword evidence="1" id="KW-0472">Membrane</keyword>
<organism evidence="2 3">
    <name type="scientific">Cryptotermes secundus</name>
    <dbReference type="NCBI Taxonomy" id="105785"/>
    <lineage>
        <taxon>Eukaryota</taxon>
        <taxon>Metazoa</taxon>
        <taxon>Ecdysozoa</taxon>
        <taxon>Arthropoda</taxon>
        <taxon>Hexapoda</taxon>
        <taxon>Insecta</taxon>
        <taxon>Pterygota</taxon>
        <taxon>Neoptera</taxon>
        <taxon>Polyneoptera</taxon>
        <taxon>Dictyoptera</taxon>
        <taxon>Blattodea</taxon>
        <taxon>Blattoidea</taxon>
        <taxon>Termitoidae</taxon>
        <taxon>Kalotermitidae</taxon>
        <taxon>Cryptotermitinae</taxon>
        <taxon>Cryptotermes</taxon>
    </lineage>
</organism>
<evidence type="ECO:0000313" key="2">
    <source>
        <dbReference type="EMBL" id="PNF33650.1"/>
    </source>
</evidence>
<protein>
    <submittedName>
        <fullName evidence="2">Uncharacterized protein</fullName>
    </submittedName>
</protein>
<gene>
    <name evidence="2" type="ORF">B7P43_G12338</name>
</gene>
<dbReference type="EMBL" id="NEVH01009087">
    <property type="protein sequence ID" value="PNF33650.1"/>
    <property type="molecule type" value="Genomic_DNA"/>
</dbReference>
<name>A0A2J7QYI7_9NEOP</name>
<comment type="caution">
    <text evidence="2">The sequence shown here is derived from an EMBL/GenBank/DDBJ whole genome shotgun (WGS) entry which is preliminary data.</text>
</comment>
<accession>A0A2J7QYI7</accession>
<reference evidence="2 3" key="1">
    <citation type="submission" date="2017-12" db="EMBL/GenBank/DDBJ databases">
        <title>Hemimetabolous genomes reveal molecular basis of termite eusociality.</title>
        <authorList>
            <person name="Harrison M.C."/>
            <person name="Jongepier E."/>
            <person name="Robertson H.M."/>
            <person name="Arning N."/>
            <person name="Bitard-Feildel T."/>
            <person name="Chao H."/>
            <person name="Childers C.P."/>
            <person name="Dinh H."/>
            <person name="Doddapaneni H."/>
            <person name="Dugan S."/>
            <person name="Gowin J."/>
            <person name="Greiner C."/>
            <person name="Han Y."/>
            <person name="Hu H."/>
            <person name="Hughes D.S.T."/>
            <person name="Huylmans A.-K."/>
            <person name="Kemena C."/>
            <person name="Kremer L.P.M."/>
            <person name="Lee S.L."/>
            <person name="Lopez-Ezquerra A."/>
            <person name="Mallet L."/>
            <person name="Monroy-Kuhn J.M."/>
            <person name="Moser A."/>
            <person name="Murali S.C."/>
            <person name="Muzny D.M."/>
            <person name="Otani S."/>
            <person name="Piulachs M.-D."/>
            <person name="Poelchau M."/>
            <person name="Qu J."/>
            <person name="Schaub F."/>
            <person name="Wada-Katsumata A."/>
            <person name="Worley K.C."/>
            <person name="Xie Q."/>
            <person name="Ylla G."/>
            <person name="Poulsen M."/>
            <person name="Gibbs R.A."/>
            <person name="Schal C."/>
            <person name="Richards S."/>
            <person name="Belles X."/>
            <person name="Korb J."/>
            <person name="Bornberg-Bauer E."/>
        </authorList>
    </citation>
    <scope>NUCLEOTIDE SEQUENCE [LARGE SCALE GENOMIC DNA]</scope>
    <source>
        <tissue evidence="2">Whole body</tissue>
    </source>
</reference>